<dbReference type="Pfam" id="PF01464">
    <property type="entry name" value="SLT"/>
    <property type="match status" value="1"/>
</dbReference>
<dbReference type="AlphaFoldDB" id="A0A151B291"/>
<dbReference type="GO" id="GO:0008933">
    <property type="term" value="F:peptidoglycan lytic transglycosylase activity"/>
    <property type="evidence" value="ECO:0007669"/>
    <property type="project" value="InterPro"/>
</dbReference>
<protein>
    <submittedName>
        <fullName evidence="3">Soluble lytic murein transglycosylase</fullName>
        <ecNumber evidence="3">4.2.2.-</ecNumber>
    </submittedName>
</protein>
<dbReference type="CDD" id="cd16896">
    <property type="entry name" value="LT_Slt70-like"/>
    <property type="match status" value="1"/>
</dbReference>
<name>A0A151B291_9CLOT</name>
<dbReference type="Gene3D" id="1.10.530.10">
    <property type="match status" value="1"/>
</dbReference>
<dbReference type="SUPFAM" id="SSF53955">
    <property type="entry name" value="Lysozyme-like"/>
    <property type="match status" value="1"/>
</dbReference>
<dbReference type="InterPro" id="IPR000189">
    <property type="entry name" value="Transglyc_AS"/>
</dbReference>
<accession>A0A151B291</accession>
<evidence type="ECO:0000313" key="3">
    <source>
        <dbReference type="EMBL" id="KYH34018.1"/>
    </source>
</evidence>
<evidence type="ECO:0000259" key="2">
    <source>
        <dbReference type="Pfam" id="PF01464"/>
    </source>
</evidence>
<dbReference type="PATRIC" id="fig|1121338.3.peg.2163"/>
<dbReference type="GO" id="GO:0016020">
    <property type="term" value="C:membrane"/>
    <property type="evidence" value="ECO:0007669"/>
    <property type="project" value="InterPro"/>
</dbReference>
<comment type="similarity">
    <text evidence="1">Belongs to the transglycosylase Slt family.</text>
</comment>
<dbReference type="EMBL" id="LTBA01000029">
    <property type="protein sequence ID" value="KYH34018.1"/>
    <property type="molecule type" value="Genomic_DNA"/>
</dbReference>
<keyword evidence="3" id="KW-0456">Lyase</keyword>
<dbReference type="GO" id="GO:0000270">
    <property type="term" value="P:peptidoglycan metabolic process"/>
    <property type="evidence" value="ECO:0007669"/>
    <property type="project" value="InterPro"/>
</dbReference>
<gene>
    <name evidence="3" type="primary">slt</name>
    <name evidence="3" type="ORF">CLTEP_20710</name>
</gene>
<organism evidence="3 4">
    <name type="scientific">Clostridium tepidiprofundi DSM 19306</name>
    <dbReference type="NCBI Taxonomy" id="1121338"/>
    <lineage>
        <taxon>Bacteria</taxon>
        <taxon>Bacillati</taxon>
        <taxon>Bacillota</taxon>
        <taxon>Clostridia</taxon>
        <taxon>Eubacteriales</taxon>
        <taxon>Clostridiaceae</taxon>
        <taxon>Clostridium</taxon>
    </lineage>
</organism>
<proteinExistence type="inferred from homology"/>
<comment type="caution">
    <text evidence="3">The sequence shown here is derived from an EMBL/GenBank/DDBJ whole genome shotgun (WGS) entry which is preliminary data.</text>
</comment>
<dbReference type="InterPro" id="IPR008258">
    <property type="entry name" value="Transglycosylase_SLT_dom_1"/>
</dbReference>
<dbReference type="InterPro" id="IPR023346">
    <property type="entry name" value="Lysozyme-like_dom_sf"/>
</dbReference>
<reference evidence="3 4" key="1">
    <citation type="submission" date="2016-02" db="EMBL/GenBank/DDBJ databases">
        <title>Genome sequence of Clostridium tepidiprofundi DSM 19306.</title>
        <authorList>
            <person name="Poehlein A."/>
            <person name="Daniel R."/>
        </authorList>
    </citation>
    <scope>NUCLEOTIDE SEQUENCE [LARGE SCALE GENOMIC DNA]</scope>
    <source>
        <strain evidence="3 4">DSM 19306</strain>
    </source>
</reference>
<dbReference type="PANTHER" id="PTHR37423:SF2">
    <property type="entry name" value="MEMBRANE-BOUND LYTIC MUREIN TRANSGLYCOSYLASE C"/>
    <property type="match status" value="1"/>
</dbReference>
<dbReference type="PROSITE" id="PS00922">
    <property type="entry name" value="TRANSGLYCOSYLASE"/>
    <property type="match status" value="1"/>
</dbReference>
<dbReference type="EC" id="4.2.2.-" evidence="3"/>
<dbReference type="PANTHER" id="PTHR37423">
    <property type="entry name" value="SOLUBLE LYTIC MUREIN TRANSGLYCOSYLASE-RELATED"/>
    <property type="match status" value="1"/>
</dbReference>
<keyword evidence="4" id="KW-1185">Reference proteome</keyword>
<dbReference type="STRING" id="1121338.CLTEP_20710"/>
<sequence length="169" mass="19574">MIILIAVNIKNILRVFYPTEYSSYVIMYAEKYDIDPLLVYAVIKAESNFNPNATSCKNAIGLMQITPSTAKWIAKRMGIHGFNTDKLYDPELNICMGCWYLNDLNKEFNNNIDLVLAAYNGGRGNVNKWLKIKKYSKNGKELTNIPFKETDEYVKKVKVNYNIYKNIYK</sequence>
<dbReference type="Proteomes" id="UP000075531">
    <property type="component" value="Unassembled WGS sequence"/>
</dbReference>
<evidence type="ECO:0000256" key="1">
    <source>
        <dbReference type="ARBA" id="ARBA00007734"/>
    </source>
</evidence>
<feature type="domain" description="Transglycosylase SLT" evidence="2">
    <location>
        <begin position="24"/>
        <end position="136"/>
    </location>
</feature>
<evidence type="ECO:0000313" key="4">
    <source>
        <dbReference type="Proteomes" id="UP000075531"/>
    </source>
</evidence>